<comment type="caution">
    <text evidence="7">The sequence shown here is derived from an EMBL/GenBank/DDBJ whole genome shotgun (WGS) entry which is preliminary data.</text>
</comment>
<feature type="non-terminal residue" evidence="7">
    <location>
        <position position="78"/>
    </location>
</feature>
<evidence type="ECO:0000256" key="1">
    <source>
        <dbReference type="ARBA" id="ARBA00023015"/>
    </source>
</evidence>
<evidence type="ECO:0000259" key="6">
    <source>
        <dbReference type="PROSITE" id="PS50039"/>
    </source>
</evidence>
<evidence type="ECO:0000313" key="7">
    <source>
        <dbReference type="EMBL" id="ORX74598.1"/>
    </source>
</evidence>
<dbReference type="PANTHER" id="PTHR46078">
    <property type="entry name" value="FORKHEAD BOX PROTEIN J2 FAMILY MEMBER"/>
    <property type="match status" value="1"/>
</dbReference>
<evidence type="ECO:0000313" key="8">
    <source>
        <dbReference type="Proteomes" id="UP000193922"/>
    </source>
</evidence>
<dbReference type="PANTHER" id="PTHR46078:SF2">
    <property type="entry name" value="FORK-HEAD DOMAIN-CONTAINING PROTEIN"/>
    <property type="match status" value="1"/>
</dbReference>
<dbReference type="CDD" id="cd20024">
    <property type="entry name" value="FH_FOXJ2-like"/>
    <property type="match status" value="1"/>
</dbReference>
<comment type="subcellular location">
    <subcellularLocation>
        <location evidence="5">Nucleus</location>
    </subcellularLocation>
</comment>
<dbReference type="InterPro" id="IPR045912">
    <property type="entry name" value="FOXJ2/3-like"/>
</dbReference>
<dbReference type="OrthoDB" id="5954824at2759"/>
<dbReference type="InterPro" id="IPR030456">
    <property type="entry name" value="TF_fork_head_CS_2"/>
</dbReference>
<dbReference type="GO" id="GO:0000981">
    <property type="term" value="F:DNA-binding transcription factor activity, RNA polymerase II-specific"/>
    <property type="evidence" value="ECO:0007669"/>
    <property type="project" value="TreeGrafter"/>
</dbReference>
<feature type="DNA-binding region" description="Fork-head" evidence="5">
    <location>
        <begin position="1"/>
        <end position="78"/>
    </location>
</feature>
<dbReference type="GO" id="GO:0005634">
    <property type="term" value="C:nucleus"/>
    <property type="evidence" value="ECO:0007669"/>
    <property type="project" value="UniProtKB-SubCell"/>
</dbReference>
<dbReference type="FunFam" id="1.10.10.10:FF:000135">
    <property type="entry name" value="forkhead box protein G1"/>
    <property type="match status" value="1"/>
</dbReference>
<dbReference type="SUPFAM" id="SSF46785">
    <property type="entry name" value="Winged helix' DNA-binding domain"/>
    <property type="match status" value="1"/>
</dbReference>
<dbReference type="InterPro" id="IPR018122">
    <property type="entry name" value="TF_fork_head_CS_1"/>
</dbReference>
<protein>
    <submittedName>
        <fullName evidence="7">Fork head transcription factor</fullName>
    </submittedName>
</protein>
<keyword evidence="3" id="KW-0804">Transcription</keyword>
<organism evidence="7 8">
    <name type="scientific">Linderina pennispora</name>
    <dbReference type="NCBI Taxonomy" id="61395"/>
    <lineage>
        <taxon>Eukaryota</taxon>
        <taxon>Fungi</taxon>
        <taxon>Fungi incertae sedis</taxon>
        <taxon>Zoopagomycota</taxon>
        <taxon>Kickxellomycotina</taxon>
        <taxon>Kickxellomycetes</taxon>
        <taxon>Kickxellales</taxon>
        <taxon>Kickxellaceae</taxon>
        <taxon>Linderina</taxon>
    </lineage>
</organism>
<proteinExistence type="predicted"/>
<dbReference type="InterPro" id="IPR036388">
    <property type="entry name" value="WH-like_DNA-bd_sf"/>
</dbReference>
<keyword evidence="1" id="KW-0805">Transcription regulation</keyword>
<dbReference type="RefSeq" id="XP_040747809.1">
    <property type="nucleotide sequence ID" value="XM_040884051.1"/>
</dbReference>
<dbReference type="PROSITE" id="PS00657">
    <property type="entry name" value="FORK_HEAD_1"/>
    <property type="match status" value="1"/>
</dbReference>
<dbReference type="InterPro" id="IPR036390">
    <property type="entry name" value="WH_DNA-bd_sf"/>
</dbReference>
<dbReference type="InterPro" id="IPR001766">
    <property type="entry name" value="Fork_head_dom"/>
</dbReference>
<accession>A0A1Y1WMR4</accession>
<feature type="domain" description="Fork-head" evidence="6">
    <location>
        <begin position="1"/>
        <end position="78"/>
    </location>
</feature>
<keyword evidence="4 5" id="KW-0539">Nucleus</keyword>
<dbReference type="PRINTS" id="PR00053">
    <property type="entry name" value="FORKHEAD"/>
</dbReference>
<evidence type="ECO:0000256" key="2">
    <source>
        <dbReference type="ARBA" id="ARBA00023125"/>
    </source>
</evidence>
<dbReference type="GO" id="GO:0000978">
    <property type="term" value="F:RNA polymerase II cis-regulatory region sequence-specific DNA binding"/>
    <property type="evidence" value="ECO:0007669"/>
    <property type="project" value="TreeGrafter"/>
</dbReference>
<dbReference type="PROSITE" id="PS50039">
    <property type="entry name" value="FORK_HEAD_3"/>
    <property type="match status" value="1"/>
</dbReference>
<name>A0A1Y1WMR4_9FUNG</name>
<evidence type="ECO:0000256" key="4">
    <source>
        <dbReference type="ARBA" id="ARBA00023242"/>
    </source>
</evidence>
<dbReference type="AlphaFoldDB" id="A0A1Y1WMR4"/>
<reference evidence="7 8" key="1">
    <citation type="submission" date="2016-07" db="EMBL/GenBank/DDBJ databases">
        <title>Pervasive Adenine N6-methylation of Active Genes in Fungi.</title>
        <authorList>
            <consortium name="DOE Joint Genome Institute"/>
            <person name="Mondo S.J."/>
            <person name="Dannebaum R.O."/>
            <person name="Kuo R.C."/>
            <person name="Labutti K."/>
            <person name="Haridas S."/>
            <person name="Kuo A."/>
            <person name="Salamov A."/>
            <person name="Ahrendt S.R."/>
            <person name="Lipzen A."/>
            <person name="Sullivan W."/>
            <person name="Andreopoulos W.B."/>
            <person name="Clum A."/>
            <person name="Lindquist E."/>
            <person name="Daum C."/>
            <person name="Ramamoorthy G.K."/>
            <person name="Gryganskyi A."/>
            <person name="Culley D."/>
            <person name="Magnuson J.K."/>
            <person name="James T.Y."/>
            <person name="O'Malley M.A."/>
            <person name="Stajich J.E."/>
            <person name="Spatafora J.W."/>
            <person name="Visel A."/>
            <person name="Grigoriev I.V."/>
        </authorList>
    </citation>
    <scope>NUCLEOTIDE SEQUENCE [LARGE SCALE GENOMIC DNA]</scope>
    <source>
        <strain evidence="7 8">ATCC 12442</strain>
    </source>
</reference>
<sequence length="78" mass="9219">KPPYSYATLITYAIMHHPRKQMTLNEIYNWIMDKYPYFKTAGTGWKNSIRHNLSLSKTFVRIPRPINEPGKGAYWTVD</sequence>
<dbReference type="Proteomes" id="UP000193922">
    <property type="component" value="Unassembled WGS sequence"/>
</dbReference>
<dbReference type="EMBL" id="MCFD01000001">
    <property type="protein sequence ID" value="ORX74598.1"/>
    <property type="molecule type" value="Genomic_DNA"/>
</dbReference>
<dbReference type="STRING" id="61395.A0A1Y1WMR4"/>
<dbReference type="Gene3D" id="1.10.10.10">
    <property type="entry name" value="Winged helix-like DNA-binding domain superfamily/Winged helix DNA-binding domain"/>
    <property type="match status" value="1"/>
</dbReference>
<evidence type="ECO:0000256" key="3">
    <source>
        <dbReference type="ARBA" id="ARBA00023163"/>
    </source>
</evidence>
<dbReference type="SMART" id="SM00339">
    <property type="entry name" value="FH"/>
    <property type="match status" value="1"/>
</dbReference>
<keyword evidence="8" id="KW-1185">Reference proteome</keyword>
<dbReference type="GeneID" id="63800699"/>
<keyword evidence="2 5" id="KW-0238">DNA-binding</keyword>
<evidence type="ECO:0000256" key="5">
    <source>
        <dbReference type="PROSITE-ProRule" id="PRU00089"/>
    </source>
</evidence>
<gene>
    <name evidence="7" type="ORF">DL89DRAFT_204617</name>
</gene>
<feature type="non-terminal residue" evidence="7">
    <location>
        <position position="1"/>
    </location>
</feature>
<dbReference type="PROSITE" id="PS00658">
    <property type="entry name" value="FORK_HEAD_2"/>
    <property type="match status" value="1"/>
</dbReference>
<dbReference type="Pfam" id="PF00250">
    <property type="entry name" value="Forkhead"/>
    <property type="match status" value="1"/>
</dbReference>